<name>A0A370IFL8_9NOCA</name>
<keyword evidence="3" id="KW-1185">Reference proteome</keyword>
<dbReference type="STRING" id="1210086.GCA_001613105_03157"/>
<evidence type="ECO:0000313" key="2">
    <source>
        <dbReference type="EMBL" id="RDI69493.1"/>
    </source>
</evidence>
<dbReference type="Gene3D" id="3.30.450.180">
    <property type="match status" value="1"/>
</dbReference>
<dbReference type="GO" id="GO:0003677">
    <property type="term" value="F:DNA binding"/>
    <property type="evidence" value="ECO:0007669"/>
    <property type="project" value="InterPro"/>
</dbReference>
<comment type="caution">
    <text evidence="2">The sequence shown here is derived from an EMBL/GenBank/DDBJ whole genome shotgun (WGS) entry which is preliminary data.</text>
</comment>
<dbReference type="AlphaFoldDB" id="A0A370IFL8"/>
<dbReference type="EMBL" id="QQBC01000001">
    <property type="protein sequence ID" value="RDI69493.1"/>
    <property type="molecule type" value="Genomic_DNA"/>
</dbReference>
<dbReference type="Proteomes" id="UP000254869">
    <property type="component" value="Unassembled WGS sequence"/>
</dbReference>
<feature type="domain" description="HTH cro/C1-type" evidence="1">
    <location>
        <begin position="16"/>
        <end position="70"/>
    </location>
</feature>
<dbReference type="RefSeq" id="WP_067998233.1">
    <property type="nucleotide sequence ID" value="NZ_QQBC01000001.1"/>
</dbReference>
<dbReference type="InterPro" id="IPR001387">
    <property type="entry name" value="Cro/C1-type_HTH"/>
</dbReference>
<dbReference type="Pfam" id="PF17765">
    <property type="entry name" value="MLTR_LBD"/>
    <property type="match status" value="1"/>
</dbReference>
<dbReference type="PANTHER" id="PTHR35010">
    <property type="entry name" value="BLL4672 PROTEIN-RELATED"/>
    <property type="match status" value="1"/>
</dbReference>
<evidence type="ECO:0000313" key="3">
    <source>
        <dbReference type="Proteomes" id="UP000254869"/>
    </source>
</evidence>
<dbReference type="PANTHER" id="PTHR35010:SF2">
    <property type="entry name" value="BLL4672 PROTEIN"/>
    <property type="match status" value="1"/>
</dbReference>
<gene>
    <name evidence="2" type="ORF">DFR76_1011034</name>
</gene>
<protein>
    <submittedName>
        <fullName evidence="2">Transcriptional regulator with XRE-family HTH domain</fullName>
    </submittedName>
</protein>
<dbReference type="InterPro" id="IPR010982">
    <property type="entry name" value="Lambda_DNA-bd_dom_sf"/>
</dbReference>
<reference evidence="2 3" key="1">
    <citation type="submission" date="2018-07" db="EMBL/GenBank/DDBJ databases">
        <title>Genomic Encyclopedia of Type Strains, Phase IV (KMG-IV): sequencing the most valuable type-strain genomes for metagenomic binning, comparative biology and taxonomic classification.</title>
        <authorList>
            <person name="Goeker M."/>
        </authorList>
    </citation>
    <scope>NUCLEOTIDE SEQUENCE [LARGE SCALE GENOMIC DNA]</scope>
    <source>
        <strain evidence="2 3">DSM 44290</strain>
    </source>
</reference>
<dbReference type="InterPro" id="IPR041413">
    <property type="entry name" value="MLTR_LBD"/>
</dbReference>
<dbReference type="PROSITE" id="PS50943">
    <property type="entry name" value="HTH_CROC1"/>
    <property type="match status" value="1"/>
</dbReference>
<dbReference type="CDD" id="cd00093">
    <property type="entry name" value="HTH_XRE"/>
    <property type="match status" value="1"/>
</dbReference>
<accession>A0A370IFL8</accession>
<dbReference type="Gene3D" id="1.10.260.40">
    <property type="entry name" value="lambda repressor-like DNA-binding domains"/>
    <property type="match status" value="1"/>
</dbReference>
<organism evidence="2 3">
    <name type="scientific">Nocardia pseudobrasiliensis</name>
    <dbReference type="NCBI Taxonomy" id="45979"/>
    <lineage>
        <taxon>Bacteria</taxon>
        <taxon>Bacillati</taxon>
        <taxon>Actinomycetota</taxon>
        <taxon>Actinomycetes</taxon>
        <taxon>Mycobacteriales</taxon>
        <taxon>Nocardiaceae</taxon>
        <taxon>Nocardia</taxon>
    </lineage>
</organism>
<evidence type="ECO:0000259" key="1">
    <source>
        <dbReference type="PROSITE" id="PS50943"/>
    </source>
</evidence>
<dbReference type="SUPFAM" id="SSF47413">
    <property type="entry name" value="lambda repressor-like DNA-binding domains"/>
    <property type="match status" value="1"/>
</dbReference>
<proteinExistence type="predicted"/>
<sequence length="245" mass="27267">MNDDEPLPLPSLGDYVQALRKRRGYSQADLKQAGLGLGTIRNIEQNQVAKLTDTVLNALVSILRPNADELAHLRALAGHPPEHERIPIADEVAISLVTAFDPNPAAYLTGWAVSRTRAGAPMANTAFDRLWPGLSEAKTLLHWWFGDAEAMRRTPDWRQEVTILTGLFRHAAATTSREEAAAILDELGGDPVFRQVWNSGYVCVARPHPRRRVWDPERECELAVYEELLVWPQTARRGLLLGVIG</sequence>